<feature type="binding site" evidence="7">
    <location>
        <position position="225"/>
    </location>
    <ligand>
        <name>L-ornithine</name>
        <dbReference type="ChEBI" id="CHEBI:46911"/>
    </ligand>
</feature>
<organism evidence="10 11">
    <name type="scientific">Pacificibacter maritimus</name>
    <dbReference type="NCBI Taxonomy" id="762213"/>
    <lineage>
        <taxon>Bacteria</taxon>
        <taxon>Pseudomonadati</taxon>
        <taxon>Pseudomonadota</taxon>
        <taxon>Alphaproteobacteria</taxon>
        <taxon>Rhodobacterales</taxon>
        <taxon>Roseobacteraceae</taxon>
        <taxon>Pacificibacter</taxon>
    </lineage>
</organism>
<comment type="similarity">
    <text evidence="3 7">Belongs to the aspartate/ornithine carbamoyltransferase superfamily. OTCase family.</text>
</comment>
<dbReference type="RefSeq" id="WP_123793122.1">
    <property type="nucleotide sequence ID" value="NZ_RKQK01000003.1"/>
</dbReference>
<dbReference type="EC" id="2.1.3.3" evidence="4 7"/>
<feature type="binding site" evidence="7">
    <location>
        <position position="107"/>
    </location>
    <ligand>
        <name>carbamoyl phosphate</name>
        <dbReference type="ChEBI" id="CHEBI:58228"/>
    </ligand>
</feature>
<evidence type="ECO:0000256" key="3">
    <source>
        <dbReference type="ARBA" id="ARBA00007805"/>
    </source>
</evidence>
<dbReference type="Gene3D" id="3.40.50.1370">
    <property type="entry name" value="Aspartate/ornithine carbamoyltransferase"/>
    <property type="match status" value="2"/>
</dbReference>
<keyword evidence="11" id="KW-1185">Reference proteome</keyword>
<dbReference type="InterPro" id="IPR024904">
    <property type="entry name" value="OTCase_ArgI"/>
</dbReference>
<dbReference type="Pfam" id="PF00185">
    <property type="entry name" value="OTCace"/>
    <property type="match status" value="1"/>
</dbReference>
<evidence type="ECO:0000256" key="7">
    <source>
        <dbReference type="HAMAP-Rule" id="MF_01109"/>
    </source>
</evidence>
<evidence type="ECO:0000259" key="8">
    <source>
        <dbReference type="Pfam" id="PF00185"/>
    </source>
</evidence>
<feature type="binding site" evidence="7">
    <location>
        <begin position="134"/>
        <end position="137"/>
    </location>
    <ligand>
        <name>carbamoyl phosphate</name>
        <dbReference type="ChEBI" id="CHEBI:58228"/>
    </ligand>
</feature>
<dbReference type="PROSITE" id="PS00097">
    <property type="entry name" value="CARBAMOYLTRANSFERASE"/>
    <property type="match status" value="1"/>
</dbReference>
<dbReference type="Proteomes" id="UP000269689">
    <property type="component" value="Unassembled WGS sequence"/>
</dbReference>
<dbReference type="InterPro" id="IPR006132">
    <property type="entry name" value="Asp/Orn_carbamoyltranf_P-bd"/>
</dbReference>
<dbReference type="NCBIfam" id="TIGR00658">
    <property type="entry name" value="orni_carb_tr"/>
    <property type="match status" value="1"/>
</dbReference>
<dbReference type="PRINTS" id="PR00102">
    <property type="entry name" value="OTCASE"/>
</dbReference>
<dbReference type="SUPFAM" id="SSF53671">
    <property type="entry name" value="Aspartate/ornithine carbamoyltransferase"/>
    <property type="match status" value="1"/>
</dbReference>
<dbReference type="PANTHER" id="PTHR45753">
    <property type="entry name" value="ORNITHINE CARBAMOYLTRANSFERASE, MITOCHONDRIAL"/>
    <property type="match status" value="1"/>
</dbReference>
<feature type="binding site" evidence="7">
    <location>
        <begin position="56"/>
        <end position="59"/>
    </location>
    <ligand>
        <name>carbamoyl phosphate</name>
        <dbReference type="ChEBI" id="CHEBI:58228"/>
    </ligand>
</feature>
<name>A0A3N4UD43_9RHOB</name>
<comment type="caution">
    <text evidence="10">The sequence shown here is derived from an EMBL/GenBank/DDBJ whole genome shotgun (WGS) entry which is preliminary data.</text>
</comment>
<feature type="binding site" evidence="7">
    <location>
        <position position="83"/>
    </location>
    <ligand>
        <name>carbamoyl phosphate</name>
        <dbReference type="ChEBI" id="CHEBI:58228"/>
    </ligand>
</feature>
<dbReference type="Pfam" id="PF02729">
    <property type="entry name" value="OTCace_N"/>
    <property type="match status" value="1"/>
</dbReference>
<evidence type="ECO:0000313" key="10">
    <source>
        <dbReference type="EMBL" id="RPE66365.1"/>
    </source>
</evidence>
<keyword evidence="7" id="KW-0963">Cytoplasm</keyword>
<comment type="function">
    <text evidence="1">Reversibly catalyzes the transfer of the carbamoyl group from carbamoyl phosphate (CP) to the N(epsilon) atom of ornithine (ORN) to produce L-citrulline.</text>
</comment>
<feature type="domain" description="Aspartate/ornithine carbamoyltransferase carbamoyl-P binding" evidence="9">
    <location>
        <begin position="3"/>
        <end position="147"/>
    </location>
</feature>
<proteinExistence type="inferred from homology"/>
<feature type="binding site" evidence="7">
    <location>
        <begin position="229"/>
        <end position="230"/>
    </location>
    <ligand>
        <name>L-ornithine</name>
        <dbReference type="ChEBI" id="CHEBI:46911"/>
    </ligand>
</feature>
<dbReference type="GO" id="GO:0019240">
    <property type="term" value="P:citrulline biosynthetic process"/>
    <property type="evidence" value="ECO:0007669"/>
    <property type="project" value="TreeGrafter"/>
</dbReference>
<protein>
    <recommendedName>
        <fullName evidence="4 7">Ornithine carbamoyltransferase</fullName>
        <shortName evidence="7">OTCase</shortName>
        <ecNumber evidence="4 7">2.1.3.3</ecNumber>
    </recommendedName>
</protein>
<sequence>MNHFLDIHTTDAADLRKIIDTARATKEARSGKPKAALDAELPLDGKMVALIFEKPSTRTRVSFDVGVRQMGGQTMVLSGADMQLGHGESIADTARVLSRYVDMIMIRTFEESTLLEMAEYATVPVINGLTNRTHPCQIMADILTFEEHRGPIAGKKVVWCGDGNNVAASFIHAAGQFGFDLTFAGPSQLDPEAVFINEARKKGVKIDIERNAEKAVAGADLIVADTWMSMHDSQSARERRHAMLRPYRVDRKLMGLANSDALFMHCLPAHRGEEVTNAVMDGPQSVIFDEAENRLHAQKAIMGWCVS</sequence>
<dbReference type="NCBIfam" id="NF001986">
    <property type="entry name" value="PRK00779.1"/>
    <property type="match status" value="1"/>
</dbReference>
<dbReference type="OrthoDB" id="9802587at2"/>
<feature type="binding site" evidence="7">
    <location>
        <position position="294"/>
    </location>
    <ligand>
        <name>carbamoyl phosphate</name>
        <dbReference type="ChEBI" id="CHEBI:58228"/>
    </ligand>
</feature>
<feature type="binding site" evidence="7">
    <location>
        <position position="165"/>
    </location>
    <ligand>
        <name>L-ornithine</name>
        <dbReference type="ChEBI" id="CHEBI:46911"/>
    </ligand>
</feature>
<dbReference type="GO" id="GO:0016597">
    <property type="term" value="F:amino acid binding"/>
    <property type="evidence" value="ECO:0007669"/>
    <property type="project" value="InterPro"/>
</dbReference>
<dbReference type="InterPro" id="IPR006131">
    <property type="entry name" value="Asp_carbamoyltransf_Asp/Orn-bd"/>
</dbReference>
<dbReference type="HAMAP" id="MF_01109">
    <property type="entry name" value="OTCase"/>
    <property type="match status" value="1"/>
</dbReference>
<dbReference type="GO" id="GO:0042450">
    <property type="term" value="P:L-arginine biosynthetic process via ornithine"/>
    <property type="evidence" value="ECO:0007669"/>
    <property type="project" value="UniProtKB-UniRule"/>
</dbReference>
<reference evidence="10 11" key="1">
    <citation type="submission" date="2018-11" db="EMBL/GenBank/DDBJ databases">
        <title>Genomic Encyclopedia of Type Strains, Phase IV (KMG-IV): sequencing the most valuable type-strain genomes for metagenomic binning, comparative biology and taxonomic classification.</title>
        <authorList>
            <person name="Goeker M."/>
        </authorList>
    </citation>
    <scope>NUCLEOTIDE SEQUENCE [LARGE SCALE GENOMIC DNA]</scope>
    <source>
        <strain evidence="10 11">DSM 104731</strain>
    </source>
</reference>
<accession>A0A3N4UD43</accession>
<dbReference type="PRINTS" id="PR00100">
    <property type="entry name" value="AOTCASE"/>
</dbReference>
<dbReference type="EMBL" id="RKQK01000003">
    <property type="protein sequence ID" value="RPE66365.1"/>
    <property type="molecule type" value="Genomic_DNA"/>
</dbReference>
<dbReference type="GO" id="GO:0004585">
    <property type="term" value="F:ornithine carbamoyltransferase activity"/>
    <property type="evidence" value="ECO:0007669"/>
    <property type="project" value="UniProtKB-UniRule"/>
</dbReference>
<comment type="catalytic activity">
    <reaction evidence="6 7">
        <text>carbamoyl phosphate + L-ornithine = L-citrulline + phosphate + H(+)</text>
        <dbReference type="Rhea" id="RHEA:19513"/>
        <dbReference type="ChEBI" id="CHEBI:15378"/>
        <dbReference type="ChEBI" id="CHEBI:43474"/>
        <dbReference type="ChEBI" id="CHEBI:46911"/>
        <dbReference type="ChEBI" id="CHEBI:57743"/>
        <dbReference type="ChEBI" id="CHEBI:58228"/>
        <dbReference type="EC" id="2.1.3.3"/>
    </reaction>
</comment>
<evidence type="ECO:0000256" key="5">
    <source>
        <dbReference type="ARBA" id="ARBA00022679"/>
    </source>
</evidence>
<comment type="pathway">
    <text evidence="2">Amino-acid biosynthesis; L-arginine biosynthesis; L-arginine from L-ornithine and carbamoyl phosphate: step 1/3.</text>
</comment>
<gene>
    <name evidence="10" type="ORF">EDD53_2067</name>
</gene>
<dbReference type="FunFam" id="3.40.50.1370:FF:000008">
    <property type="entry name" value="Ornithine carbamoyltransferase"/>
    <property type="match status" value="1"/>
</dbReference>
<feature type="domain" description="Aspartate/ornithine carbamoyltransferase Asp/Orn-binding" evidence="8">
    <location>
        <begin position="154"/>
        <end position="304"/>
    </location>
</feature>
<dbReference type="AlphaFoldDB" id="A0A3N4UD43"/>
<keyword evidence="5 7" id="KW-0808">Transferase</keyword>
<evidence type="ECO:0000313" key="11">
    <source>
        <dbReference type="Proteomes" id="UP000269689"/>
    </source>
</evidence>
<evidence type="ECO:0000256" key="6">
    <source>
        <dbReference type="ARBA" id="ARBA00048772"/>
    </source>
</evidence>
<dbReference type="GO" id="GO:0005737">
    <property type="term" value="C:cytoplasm"/>
    <property type="evidence" value="ECO:0007669"/>
    <property type="project" value="UniProtKB-SubCell"/>
</dbReference>
<dbReference type="InterPro" id="IPR036901">
    <property type="entry name" value="Asp/Orn_carbamoylTrfase_sf"/>
</dbReference>
<evidence type="ECO:0000256" key="4">
    <source>
        <dbReference type="ARBA" id="ARBA00013007"/>
    </source>
</evidence>
<evidence type="ECO:0000256" key="1">
    <source>
        <dbReference type="ARBA" id="ARBA00003822"/>
    </source>
</evidence>
<comment type="subcellular location">
    <subcellularLocation>
        <location evidence="7">Cytoplasm</location>
    </subcellularLocation>
</comment>
<feature type="binding site" evidence="7">
    <location>
        <begin position="266"/>
        <end position="267"/>
    </location>
    <ligand>
        <name>carbamoyl phosphate</name>
        <dbReference type="ChEBI" id="CHEBI:58228"/>
    </ligand>
</feature>
<evidence type="ECO:0000259" key="9">
    <source>
        <dbReference type="Pfam" id="PF02729"/>
    </source>
</evidence>
<dbReference type="InterPro" id="IPR006130">
    <property type="entry name" value="Asp/Orn_carbamoylTrfase"/>
</dbReference>
<evidence type="ECO:0000256" key="2">
    <source>
        <dbReference type="ARBA" id="ARBA00004975"/>
    </source>
</evidence>
<dbReference type="InterPro" id="IPR002292">
    <property type="entry name" value="Orn/put_carbamltrans"/>
</dbReference>
<dbReference type="PANTHER" id="PTHR45753:SF3">
    <property type="entry name" value="ORNITHINE TRANSCARBAMYLASE, MITOCHONDRIAL"/>
    <property type="match status" value="1"/>
</dbReference>